<accession>A0A0P6Y9J6</accession>
<evidence type="ECO:0000259" key="5">
    <source>
        <dbReference type="Pfam" id="PF03717"/>
    </source>
</evidence>
<keyword evidence="3" id="KW-0472">Membrane</keyword>
<evidence type="ECO:0000256" key="3">
    <source>
        <dbReference type="ARBA" id="ARBA00023136"/>
    </source>
</evidence>
<dbReference type="EMBL" id="LGKP01000022">
    <property type="protein sequence ID" value="KPL85857.1"/>
    <property type="molecule type" value="Genomic_DNA"/>
</dbReference>
<evidence type="ECO:0000256" key="2">
    <source>
        <dbReference type="ARBA" id="ARBA00007171"/>
    </source>
</evidence>
<dbReference type="GO" id="GO:0005886">
    <property type="term" value="C:plasma membrane"/>
    <property type="evidence" value="ECO:0007669"/>
    <property type="project" value="TreeGrafter"/>
</dbReference>
<dbReference type="InterPro" id="IPR012338">
    <property type="entry name" value="Beta-lactam/transpept-like"/>
</dbReference>
<dbReference type="Pfam" id="PF03717">
    <property type="entry name" value="PBP_dimer"/>
    <property type="match status" value="1"/>
</dbReference>
<dbReference type="GO" id="GO:0008658">
    <property type="term" value="F:penicillin binding"/>
    <property type="evidence" value="ECO:0007669"/>
    <property type="project" value="InterPro"/>
</dbReference>
<dbReference type="OrthoDB" id="9804124at2"/>
<dbReference type="InterPro" id="IPR036138">
    <property type="entry name" value="PBP_dimer_sf"/>
</dbReference>
<name>A0A0P6Y9J6_9CHLR</name>
<dbReference type="AlphaFoldDB" id="A0A0P6Y9J6"/>
<dbReference type="PANTHER" id="PTHR30627">
    <property type="entry name" value="PEPTIDOGLYCAN D,D-TRANSPEPTIDASE"/>
    <property type="match status" value="1"/>
</dbReference>
<gene>
    <name evidence="6" type="ORF">SE18_13085</name>
</gene>
<dbReference type="STRING" id="70996.SE18_13085"/>
<organism evidence="6 7">
    <name type="scientific">Herpetosiphon geysericola</name>
    <dbReference type="NCBI Taxonomy" id="70996"/>
    <lineage>
        <taxon>Bacteria</taxon>
        <taxon>Bacillati</taxon>
        <taxon>Chloroflexota</taxon>
        <taxon>Chloroflexia</taxon>
        <taxon>Herpetosiphonales</taxon>
        <taxon>Herpetosiphonaceae</taxon>
        <taxon>Herpetosiphon</taxon>
    </lineage>
</organism>
<evidence type="ECO:0000259" key="4">
    <source>
        <dbReference type="Pfam" id="PF00905"/>
    </source>
</evidence>
<dbReference type="InterPro" id="IPR005311">
    <property type="entry name" value="PBP_dimer"/>
</dbReference>
<evidence type="ECO:0000256" key="1">
    <source>
        <dbReference type="ARBA" id="ARBA00004370"/>
    </source>
</evidence>
<dbReference type="InterPro" id="IPR001460">
    <property type="entry name" value="PCN-bd_Tpept"/>
</dbReference>
<sequence length="608" mass="66154">MAARTAPTPQHQPLLSRWRINAILLICVVFALANAHKLFEVQVQRHDQLSGLAQSEFRQNRTIQPARGIIRDSTGGVLAMNVDRDVLGVAPPFIDDDGADPNESDRLALLLSPLIGKAPSEIKQLLQTKDREYVVLARRLTPEVSEQIRALKNTALSLTPEPVRVYPKGMFAANIVGVANYENVGISGVEGYNNSLLAGVAGSLEAEIDSAANSIWIDPPTVQEPRDGADITLTIDPTAQHIAEEELQNALINHGASGGSITVMDSKTGAILAMATSNKFDPNRYTEYQPEIYNKNGAITDQYEPGSTFKPINLAIGLQAKAFTVNSVVDDPGFIARAPGCCANFDSNGHSPMTPENVILYSSNVGALQYAEMAGEDGFYQGLRDFGYGQPTGIELGGEEAGIVQWPDTTADWRPIVLSTNGYGQGIAVTPLQHLRAMSAIANGGNLMKPYIIQEWCERGECHKVEPKVLRKVINNDVAMDVAKMMVRAANNNYAFQEDMWWKQCSAYYDRQGNGGVPLVPGYNIAAKTGTSSIPDGRGGYENATIGSVMGFGPIEDSRFTVLVKLDRTQEIWGTKAIPVYAAVFKRLLTHYQVPPNPELVHECQIEQ</sequence>
<keyword evidence="7" id="KW-1185">Reference proteome</keyword>
<dbReference type="Pfam" id="PF00905">
    <property type="entry name" value="Transpeptidase"/>
    <property type="match status" value="1"/>
</dbReference>
<evidence type="ECO:0000313" key="7">
    <source>
        <dbReference type="Proteomes" id="UP000050277"/>
    </source>
</evidence>
<dbReference type="PANTHER" id="PTHR30627:SF1">
    <property type="entry name" value="PEPTIDOGLYCAN D,D-TRANSPEPTIDASE FTSI"/>
    <property type="match status" value="1"/>
</dbReference>
<proteinExistence type="inferred from homology"/>
<dbReference type="SUPFAM" id="SSF56601">
    <property type="entry name" value="beta-lactamase/transpeptidase-like"/>
    <property type="match status" value="1"/>
</dbReference>
<evidence type="ECO:0000313" key="6">
    <source>
        <dbReference type="EMBL" id="KPL85857.1"/>
    </source>
</evidence>
<dbReference type="Proteomes" id="UP000050277">
    <property type="component" value="Unassembled WGS sequence"/>
</dbReference>
<protein>
    <recommendedName>
        <fullName evidence="8">Peptidoglycan glycosyltransferase</fullName>
    </recommendedName>
</protein>
<feature type="domain" description="Penicillin-binding protein transpeptidase" evidence="4">
    <location>
        <begin position="259"/>
        <end position="589"/>
    </location>
</feature>
<dbReference type="RefSeq" id="WP_054534908.1">
    <property type="nucleotide sequence ID" value="NZ_LGKP01000022.1"/>
</dbReference>
<dbReference type="SUPFAM" id="SSF56519">
    <property type="entry name" value="Penicillin binding protein dimerisation domain"/>
    <property type="match status" value="1"/>
</dbReference>
<reference evidence="6 7" key="1">
    <citation type="submission" date="2015-07" db="EMBL/GenBank/DDBJ databases">
        <title>Whole genome sequence of Herpetosiphon geysericola DSM 7119.</title>
        <authorList>
            <person name="Hemp J."/>
            <person name="Ward L.M."/>
            <person name="Pace L.A."/>
            <person name="Fischer W.W."/>
        </authorList>
    </citation>
    <scope>NUCLEOTIDE SEQUENCE [LARGE SCALE GENOMIC DNA]</scope>
    <source>
        <strain evidence="6 7">DSM 7119</strain>
    </source>
</reference>
<comment type="caution">
    <text evidence="6">The sequence shown here is derived from an EMBL/GenBank/DDBJ whole genome shotgun (WGS) entry which is preliminary data.</text>
</comment>
<comment type="similarity">
    <text evidence="2">Belongs to the transpeptidase family.</text>
</comment>
<dbReference type="InterPro" id="IPR050515">
    <property type="entry name" value="Beta-lactam/transpept"/>
</dbReference>
<dbReference type="PATRIC" id="fig|70996.4.peg.3236"/>
<dbReference type="Gene3D" id="3.40.710.10">
    <property type="entry name" value="DD-peptidase/beta-lactamase superfamily"/>
    <property type="match status" value="1"/>
</dbReference>
<dbReference type="Gene3D" id="3.90.1310.10">
    <property type="entry name" value="Penicillin-binding protein 2a (Domain 2)"/>
    <property type="match status" value="1"/>
</dbReference>
<dbReference type="GO" id="GO:0071555">
    <property type="term" value="P:cell wall organization"/>
    <property type="evidence" value="ECO:0007669"/>
    <property type="project" value="TreeGrafter"/>
</dbReference>
<feature type="domain" description="Penicillin-binding protein dimerisation" evidence="5">
    <location>
        <begin position="63"/>
        <end position="215"/>
    </location>
</feature>
<comment type="subcellular location">
    <subcellularLocation>
        <location evidence="1">Membrane</location>
    </subcellularLocation>
</comment>
<evidence type="ECO:0008006" key="8">
    <source>
        <dbReference type="Google" id="ProtNLM"/>
    </source>
</evidence>